<gene>
    <name evidence="2" type="ORF">O0S10_01725</name>
</gene>
<evidence type="ECO:0000313" key="2">
    <source>
        <dbReference type="EMBL" id="MCZ0859946.1"/>
    </source>
</evidence>
<evidence type="ECO:0000313" key="3">
    <source>
        <dbReference type="Proteomes" id="UP001141422"/>
    </source>
</evidence>
<organism evidence="2 3">
    <name type="scientific">Methanocorpusculum petauri</name>
    <dbReference type="NCBI Taxonomy" id="3002863"/>
    <lineage>
        <taxon>Archaea</taxon>
        <taxon>Methanobacteriati</taxon>
        <taxon>Methanobacteriota</taxon>
        <taxon>Stenosarchaea group</taxon>
        <taxon>Methanomicrobia</taxon>
        <taxon>Methanomicrobiales</taxon>
        <taxon>Methanocorpusculaceae</taxon>
        <taxon>Methanocorpusculum</taxon>
    </lineage>
</organism>
<dbReference type="RefSeq" id="WP_268924170.1">
    <property type="nucleotide sequence ID" value="NZ_JAPTGB010000003.1"/>
</dbReference>
<feature type="region of interest" description="Disordered" evidence="1">
    <location>
        <begin position="26"/>
        <end position="48"/>
    </location>
</feature>
<dbReference type="EMBL" id="JAPTGB010000003">
    <property type="protein sequence ID" value="MCZ0859946.1"/>
    <property type="molecule type" value="Genomic_DNA"/>
</dbReference>
<reference evidence="2" key="1">
    <citation type="submission" date="2022-12" db="EMBL/GenBank/DDBJ databases">
        <title>Isolation and characterisation of novel Methanocorpusculum spp. from native Australian herbivores indicates the genus is ancestrally host-associated.</title>
        <authorList>
            <person name="Volmer J.G."/>
            <person name="Soo R.M."/>
            <person name="Evans P.N."/>
            <person name="Hoedt E.C."/>
            <person name="Astorga Alsina A.L."/>
            <person name="Woodcroft B.J."/>
            <person name="Tyson G.W."/>
            <person name="Hugenholtz P."/>
            <person name="Morrison M."/>
        </authorList>
    </citation>
    <scope>NUCLEOTIDE SEQUENCE</scope>
    <source>
        <strain evidence="2">MG</strain>
    </source>
</reference>
<feature type="compositionally biased region" description="Low complexity" evidence="1">
    <location>
        <begin position="35"/>
        <end position="45"/>
    </location>
</feature>
<comment type="caution">
    <text evidence="2">The sequence shown here is derived from an EMBL/GenBank/DDBJ whole genome shotgun (WGS) entry which is preliminary data.</text>
</comment>
<name>A0ABT4IDY4_9EURY</name>
<protein>
    <submittedName>
        <fullName evidence="2">Uncharacterized protein</fullName>
    </submittedName>
</protein>
<sequence length="168" mass="18162">MGFIDSLINAVKGIFAALFGSGSTPTAPPAGGGDTTTPDTKPSTGNYEPKIVRVSDTMELGRVGEAKNTITLKNRKGVFYFATYFDVVGSFYVGLKVDGALTENNAHRSTLILYEVDLPSSGRELARSWNPPYPNGYPAGTHQAEFLLYNGNHKLVQTLPFTLVVKQE</sequence>
<dbReference type="Proteomes" id="UP001141422">
    <property type="component" value="Unassembled WGS sequence"/>
</dbReference>
<keyword evidence="3" id="KW-1185">Reference proteome</keyword>
<accession>A0ABT4IDY4</accession>
<proteinExistence type="predicted"/>
<evidence type="ECO:0000256" key="1">
    <source>
        <dbReference type="SAM" id="MobiDB-lite"/>
    </source>
</evidence>